<evidence type="ECO:0000256" key="2">
    <source>
        <dbReference type="ARBA" id="ARBA00012438"/>
    </source>
</evidence>
<dbReference type="SMART" id="SM00388">
    <property type="entry name" value="HisKA"/>
    <property type="match status" value="1"/>
</dbReference>
<dbReference type="KEGG" id="naj:B1756_10015"/>
<dbReference type="InterPro" id="IPR003594">
    <property type="entry name" value="HATPase_dom"/>
</dbReference>
<dbReference type="CDD" id="cd00130">
    <property type="entry name" value="PAS"/>
    <property type="match status" value="2"/>
</dbReference>
<sequence length="621" mass="68892">MQSGTTVLCVDDDPDHLELTATMLERASDAIDVITARSGADGLERLEVGDVECIVSDYEMPGMDGLEFLEGVRAREPDVPFVLFTGRDPDAVAREAIEAGATDYLRKGAGTGQYAVLANRIEHAVERRRAERARREHTRDLERYRTLVETAGDPMYVLDEHGRCLIANEALGEFVDQDPADLVGEELRKFVDDDAYEEGAAALAALQETGKRRTKIEFAVDRSDEDGGEDVRIGEVHIARLTDDDGAYAGSANVIRDVTDRTMRERTLERYERVVELAPTALFILDENGVITWFNDEFVASYEEDADELRGTSFPDLVDRGYYDEAVIDRYATHVRQLLSSSNDRERAIYQVEFYLSNGDTRIHDVHTELLPLENGQFSGTIHAIRDVTRRHRSQRQLERQNERLEQFASIVSHDLRNPLNVAEGHLELHAESCADAADLDPVRRSHERMGELIEELLSLAREGDTVGETNAVSLRALVRDAWQNVETGDARLEADVEGTIVADEGRVRELFENLFRNSVEHAGDHSDGTDGRLTLSVGLMGTASNDGADTPSGWYVADDGPGLPDDESIFEFGYTTREDGTGLGLAIVAEIVEAHGWSIDAAESADGGARFDVRDVTFLE</sequence>
<evidence type="ECO:0000256" key="7">
    <source>
        <dbReference type="PROSITE-ProRule" id="PRU00169"/>
    </source>
</evidence>
<dbReference type="RefSeq" id="WP_086888405.1">
    <property type="nucleotide sequence ID" value="NZ_CP019893.1"/>
</dbReference>
<dbReference type="InterPro" id="IPR036890">
    <property type="entry name" value="HATPase_C_sf"/>
</dbReference>
<dbReference type="AlphaFoldDB" id="A0A2Z2HSB4"/>
<keyword evidence="5 12" id="KW-0418">Kinase</keyword>
<dbReference type="GeneID" id="32894416"/>
<dbReference type="InterPro" id="IPR000700">
    <property type="entry name" value="PAS-assoc_C"/>
</dbReference>
<dbReference type="SUPFAM" id="SSF55874">
    <property type="entry name" value="ATPase domain of HSP90 chaperone/DNA topoisomerase II/histidine kinase"/>
    <property type="match status" value="1"/>
</dbReference>
<dbReference type="Gene3D" id="3.40.50.2300">
    <property type="match status" value="1"/>
</dbReference>
<dbReference type="PROSITE" id="PS50113">
    <property type="entry name" value="PAC"/>
    <property type="match status" value="1"/>
</dbReference>
<name>A0A2Z2HSB4_9EURY</name>
<dbReference type="PROSITE" id="PS50112">
    <property type="entry name" value="PAS"/>
    <property type="match status" value="2"/>
</dbReference>
<reference evidence="13" key="1">
    <citation type="submission" date="2017-02" db="EMBL/GenBank/DDBJ databases">
        <title>Natronthermophilus aegyptiacus gen. nov.,sp. nov., an aerobic, extremely halophilic alkalithermophilic archaeon isolated from the athalassohaline Wadi An Natrun, Egypt.</title>
        <authorList>
            <person name="Zhao B."/>
        </authorList>
    </citation>
    <scope>NUCLEOTIDE SEQUENCE [LARGE SCALE GENOMIC DNA]</scope>
    <source>
        <strain evidence="13">JW/NM-HA 15</strain>
    </source>
</reference>
<dbReference type="GO" id="GO:0000155">
    <property type="term" value="F:phosphorelay sensor kinase activity"/>
    <property type="evidence" value="ECO:0007669"/>
    <property type="project" value="InterPro"/>
</dbReference>
<evidence type="ECO:0000313" key="13">
    <source>
        <dbReference type="Proteomes" id="UP000250088"/>
    </source>
</evidence>
<keyword evidence="4" id="KW-0808">Transferase</keyword>
<feature type="modified residue" description="4-aspartylphosphate" evidence="7">
    <location>
        <position position="57"/>
    </location>
</feature>
<comment type="catalytic activity">
    <reaction evidence="1">
        <text>ATP + protein L-histidine = ADP + protein N-phospho-L-histidine.</text>
        <dbReference type="EC" id="2.7.13.3"/>
    </reaction>
</comment>
<dbReference type="PROSITE" id="PS50110">
    <property type="entry name" value="RESPONSE_REGULATORY"/>
    <property type="match status" value="1"/>
</dbReference>
<keyword evidence="3 7" id="KW-0597">Phosphoprotein</keyword>
<accession>A0A2Z2HSB4</accession>
<dbReference type="Pfam" id="PF08448">
    <property type="entry name" value="PAS_4"/>
    <property type="match status" value="2"/>
</dbReference>
<feature type="domain" description="PAC" evidence="11">
    <location>
        <begin position="214"/>
        <end position="270"/>
    </location>
</feature>
<dbReference type="SUPFAM" id="SSF55785">
    <property type="entry name" value="PYP-like sensor domain (PAS domain)"/>
    <property type="match status" value="2"/>
</dbReference>
<dbReference type="SMART" id="SM00448">
    <property type="entry name" value="REC"/>
    <property type="match status" value="1"/>
</dbReference>
<dbReference type="SMART" id="SM00091">
    <property type="entry name" value="PAS"/>
    <property type="match status" value="2"/>
</dbReference>
<keyword evidence="13" id="KW-1185">Reference proteome</keyword>
<dbReference type="OrthoDB" id="8127at2157"/>
<dbReference type="InterPro" id="IPR050736">
    <property type="entry name" value="Sensor_HK_Regulatory"/>
</dbReference>
<gene>
    <name evidence="12" type="ORF">B1756_10015</name>
</gene>
<protein>
    <recommendedName>
        <fullName evidence="2">histidine kinase</fullName>
        <ecNumber evidence="2">2.7.13.3</ecNumber>
    </recommendedName>
</protein>
<dbReference type="SUPFAM" id="SSF52172">
    <property type="entry name" value="CheY-like"/>
    <property type="match status" value="1"/>
</dbReference>
<feature type="domain" description="Response regulatory" evidence="9">
    <location>
        <begin position="6"/>
        <end position="122"/>
    </location>
</feature>
<evidence type="ECO:0000259" key="11">
    <source>
        <dbReference type="PROSITE" id="PS50113"/>
    </source>
</evidence>
<evidence type="ECO:0000256" key="4">
    <source>
        <dbReference type="ARBA" id="ARBA00022679"/>
    </source>
</evidence>
<keyword evidence="6" id="KW-0902">Two-component regulatory system</keyword>
<dbReference type="Gene3D" id="3.30.450.20">
    <property type="entry name" value="PAS domain"/>
    <property type="match status" value="2"/>
</dbReference>
<dbReference type="Gene3D" id="3.30.565.10">
    <property type="entry name" value="Histidine kinase-like ATPase, C-terminal domain"/>
    <property type="match status" value="1"/>
</dbReference>
<dbReference type="InterPro" id="IPR004358">
    <property type="entry name" value="Sig_transdc_His_kin-like_C"/>
</dbReference>
<dbReference type="InterPro" id="IPR000014">
    <property type="entry name" value="PAS"/>
</dbReference>
<dbReference type="Pfam" id="PF00512">
    <property type="entry name" value="HisKA"/>
    <property type="match status" value="1"/>
</dbReference>
<evidence type="ECO:0000313" key="12">
    <source>
        <dbReference type="EMBL" id="ARS90029.1"/>
    </source>
</evidence>
<dbReference type="InterPro" id="IPR003661">
    <property type="entry name" value="HisK_dim/P_dom"/>
</dbReference>
<dbReference type="PANTHER" id="PTHR43711:SF1">
    <property type="entry name" value="HISTIDINE KINASE 1"/>
    <property type="match status" value="1"/>
</dbReference>
<dbReference type="PANTHER" id="PTHR43711">
    <property type="entry name" value="TWO-COMPONENT HISTIDINE KINASE"/>
    <property type="match status" value="1"/>
</dbReference>
<evidence type="ECO:0000256" key="6">
    <source>
        <dbReference type="ARBA" id="ARBA00023012"/>
    </source>
</evidence>
<dbReference type="NCBIfam" id="TIGR00229">
    <property type="entry name" value="sensory_box"/>
    <property type="match status" value="2"/>
</dbReference>
<feature type="domain" description="PAS" evidence="10">
    <location>
        <begin position="267"/>
        <end position="313"/>
    </location>
</feature>
<dbReference type="Pfam" id="PF00072">
    <property type="entry name" value="Response_reg"/>
    <property type="match status" value="1"/>
</dbReference>
<dbReference type="SUPFAM" id="SSF47384">
    <property type="entry name" value="Homodimeric domain of signal transducing histidine kinase"/>
    <property type="match status" value="1"/>
</dbReference>
<evidence type="ECO:0000259" key="10">
    <source>
        <dbReference type="PROSITE" id="PS50112"/>
    </source>
</evidence>
<dbReference type="Pfam" id="PF02518">
    <property type="entry name" value="HATPase_c"/>
    <property type="match status" value="1"/>
</dbReference>
<feature type="domain" description="PAS" evidence="10">
    <location>
        <begin position="140"/>
        <end position="210"/>
    </location>
</feature>
<dbReference type="InterPro" id="IPR005467">
    <property type="entry name" value="His_kinase_dom"/>
</dbReference>
<evidence type="ECO:0000256" key="3">
    <source>
        <dbReference type="ARBA" id="ARBA00022553"/>
    </source>
</evidence>
<dbReference type="Proteomes" id="UP000250088">
    <property type="component" value="Chromosome"/>
</dbReference>
<evidence type="ECO:0000256" key="1">
    <source>
        <dbReference type="ARBA" id="ARBA00000085"/>
    </source>
</evidence>
<dbReference type="CDD" id="cd00082">
    <property type="entry name" value="HisKA"/>
    <property type="match status" value="1"/>
</dbReference>
<dbReference type="InterPro" id="IPR013656">
    <property type="entry name" value="PAS_4"/>
</dbReference>
<dbReference type="InterPro" id="IPR035965">
    <property type="entry name" value="PAS-like_dom_sf"/>
</dbReference>
<dbReference type="InterPro" id="IPR001789">
    <property type="entry name" value="Sig_transdc_resp-reg_receiver"/>
</dbReference>
<organism evidence="12 13">
    <name type="scientific">Natrarchaeobaculum aegyptiacum</name>
    <dbReference type="NCBI Taxonomy" id="745377"/>
    <lineage>
        <taxon>Archaea</taxon>
        <taxon>Methanobacteriati</taxon>
        <taxon>Methanobacteriota</taxon>
        <taxon>Stenosarchaea group</taxon>
        <taxon>Halobacteria</taxon>
        <taxon>Halobacteriales</taxon>
        <taxon>Natrialbaceae</taxon>
        <taxon>Natrarchaeobaculum</taxon>
    </lineage>
</organism>
<dbReference type="PROSITE" id="PS50109">
    <property type="entry name" value="HIS_KIN"/>
    <property type="match status" value="1"/>
</dbReference>
<dbReference type="InterPro" id="IPR011006">
    <property type="entry name" value="CheY-like_superfamily"/>
</dbReference>
<evidence type="ECO:0000259" key="8">
    <source>
        <dbReference type="PROSITE" id="PS50109"/>
    </source>
</evidence>
<proteinExistence type="predicted"/>
<evidence type="ECO:0000259" key="9">
    <source>
        <dbReference type="PROSITE" id="PS50110"/>
    </source>
</evidence>
<dbReference type="InterPro" id="IPR036097">
    <property type="entry name" value="HisK_dim/P_sf"/>
</dbReference>
<dbReference type="CDD" id="cd00156">
    <property type="entry name" value="REC"/>
    <property type="match status" value="1"/>
</dbReference>
<dbReference type="PRINTS" id="PR00344">
    <property type="entry name" value="BCTRLSENSOR"/>
</dbReference>
<dbReference type="Gene3D" id="1.10.287.130">
    <property type="match status" value="1"/>
</dbReference>
<dbReference type="EC" id="2.7.13.3" evidence="2"/>
<feature type="domain" description="Histidine kinase" evidence="8">
    <location>
        <begin position="411"/>
        <end position="615"/>
    </location>
</feature>
<evidence type="ECO:0000256" key="5">
    <source>
        <dbReference type="ARBA" id="ARBA00022777"/>
    </source>
</evidence>
<dbReference type="EMBL" id="CP019893">
    <property type="protein sequence ID" value="ARS90029.1"/>
    <property type="molecule type" value="Genomic_DNA"/>
</dbReference>
<dbReference type="SMART" id="SM00387">
    <property type="entry name" value="HATPase_c"/>
    <property type="match status" value="1"/>
</dbReference>